<comment type="caution">
    <text evidence="10">The sequence shown here is derived from an EMBL/GenBank/DDBJ whole genome shotgun (WGS) entry which is preliminary data.</text>
</comment>
<dbReference type="Gene3D" id="1.20.1250.20">
    <property type="entry name" value="MFS general substrate transporter like domains"/>
    <property type="match status" value="3"/>
</dbReference>
<feature type="compositionally biased region" description="Basic and acidic residues" evidence="7">
    <location>
        <begin position="404"/>
        <end position="413"/>
    </location>
</feature>
<comment type="subcellular location">
    <subcellularLocation>
        <location evidence="1">Membrane</location>
        <topology evidence="1">Multi-pass membrane protein</topology>
    </subcellularLocation>
</comment>
<dbReference type="InterPro" id="IPR005828">
    <property type="entry name" value="MFS_sugar_transport-like"/>
</dbReference>
<dbReference type="Pfam" id="PF00083">
    <property type="entry name" value="Sugar_tr"/>
    <property type="match status" value="2"/>
</dbReference>
<keyword evidence="6 8" id="KW-0472">Membrane</keyword>
<feature type="transmembrane region" description="Helical" evidence="8">
    <location>
        <begin position="20"/>
        <end position="46"/>
    </location>
</feature>
<dbReference type="GO" id="GO:0022857">
    <property type="term" value="F:transmembrane transporter activity"/>
    <property type="evidence" value="ECO:0007669"/>
    <property type="project" value="InterPro"/>
</dbReference>
<organism evidence="10 11">
    <name type="scientific">Adiantum capillus-veneris</name>
    <name type="common">Maidenhair fern</name>
    <dbReference type="NCBI Taxonomy" id="13818"/>
    <lineage>
        <taxon>Eukaryota</taxon>
        <taxon>Viridiplantae</taxon>
        <taxon>Streptophyta</taxon>
        <taxon>Embryophyta</taxon>
        <taxon>Tracheophyta</taxon>
        <taxon>Polypodiopsida</taxon>
        <taxon>Polypodiidae</taxon>
        <taxon>Polypodiales</taxon>
        <taxon>Pteridineae</taxon>
        <taxon>Pteridaceae</taxon>
        <taxon>Vittarioideae</taxon>
        <taxon>Adiantum</taxon>
    </lineage>
</organism>
<dbReference type="InterPro" id="IPR020846">
    <property type="entry name" value="MFS_dom"/>
</dbReference>
<reference evidence="10" key="1">
    <citation type="submission" date="2021-01" db="EMBL/GenBank/DDBJ databases">
        <title>Adiantum capillus-veneris genome.</title>
        <authorList>
            <person name="Fang Y."/>
            <person name="Liao Q."/>
        </authorList>
    </citation>
    <scope>NUCLEOTIDE SEQUENCE</scope>
    <source>
        <strain evidence="10">H3</strain>
        <tissue evidence="10">Leaf</tissue>
    </source>
</reference>
<feature type="region of interest" description="Disordered" evidence="7">
    <location>
        <begin position="389"/>
        <end position="427"/>
    </location>
</feature>
<keyword evidence="5 8" id="KW-1133">Transmembrane helix</keyword>
<dbReference type="SUPFAM" id="SSF103473">
    <property type="entry name" value="MFS general substrate transporter"/>
    <property type="match status" value="1"/>
</dbReference>
<evidence type="ECO:0000256" key="8">
    <source>
        <dbReference type="SAM" id="Phobius"/>
    </source>
</evidence>
<feature type="transmembrane region" description="Helical" evidence="8">
    <location>
        <begin position="177"/>
        <end position="199"/>
    </location>
</feature>
<dbReference type="EMBL" id="JABFUD020000012">
    <property type="protein sequence ID" value="KAI5072178.1"/>
    <property type="molecule type" value="Genomic_DNA"/>
</dbReference>
<feature type="transmembrane region" description="Helical" evidence="8">
    <location>
        <begin position="595"/>
        <end position="614"/>
    </location>
</feature>
<evidence type="ECO:0000256" key="6">
    <source>
        <dbReference type="ARBA" id="ARBA00023136"/>
    </source>
</evidence>
<dbReference type="PANTHER" id="PTHR48020">
    <property type="entry name" value="PROTON MYO-INOSITOL COTRANSPORTER"/>
    <property type="match status" value="1"/>
</dbReference>
<evidence type="ECO:0000256" key="1">
    <source>
        <dbReference type="ARBA" id="ARBA00004141"/>
    </source>
</evidence>
<accession>A0A9D4UQD9</accession>
<feature type="transmembrane region" description="Helical" evidence="8">
    <location>
        <begin position="147"/>
        <end position="171"/>
    </location>
</feature>
<evidence type="ECO:0000313" key="10">
    <source>
        <dbReference type="EMBL" id="KAI5072178.1"/>
    </source>
</evidence>
<gene>
    <name evidence="10" type="ORF">GOP47_0012284</name>
</gene>
<dbReference type="GO" id="GO:0016020">
    <property type="term" value="C:membrane"/>
    <property type="evidence" value="ECO:0007669"/>
    <property type="project" value="UniProtKB-SubCell"/>
</dbReference>
<proteinExistence type="inferred from homology"/>
<keyword evidence="11" id="KW-1185">Reference proteome</keyword>
<keyword evidence="4 8" id="KW-0812">Transmembrane</keyword>
<name>A0A9D4UQD9_ADICA</name>
<dbReference type="InterPro" id="IPR036259">
    <property type="entry name" value="MFS_trans_sf"/>
</dbReference>
<dbReference type="PANTHER" id="PTHR48020:SF35">
    <property type="entry name" value="SUGAR TRANSPORTER"/>
    <property type="match status" value="1"/>
</dbReference>
<dbReference type="InterPro" id="IPR050814">
    <property type="entry name" value="Myo-inositol_Transporter"/>
</dbReference>
<evidence type="ECO:0000256" key="5">
    <source>
        <dbReference type="ARBA" id="ARBA00022989"/>
    </source>
</evidence>
<protein>
    <recommendedName>
        <fullName evidence="9">Major facilitator superfamily (MFS) profile domain-containing protein</fullName>
    </recommendedName>
</protein>
<evidence type="ECO:0000256" key="2">
    <source>
        <dbReference type="ARBA" id="ARBA00010992"/>
    </source>
</evidence>
<feature type="domain" description="Major facilitator superfamily (MFS) profile" evidence="9">
    <location>
        <begin position="21"/>
        <end position="715"/>
    </location>
</feature>
<dbReference type="Proteomes" id="UP000886520">
    <property type="component" value="Chromosome 12"/>
</dbReference>
<sequence length="715" mass="76143">MDTELLSSSERPAKMISTKIIAAAAAVGNLLNGWDSATLAGALLYIEPEFNLDVQPVLEGAVAAASLIGAALSTTFAGSGADWLGRRKMLCISAALYCIGSLLMLWSPNVYLLLAARIVDGVGVGLAVTVAPLYISEVSPADIRGELNTLPQLLGTSGMFLAYCMVFGISLTTSPNWRMMLGLLLIPSFLYLVLGLFYLPESPRWLVSKGKTKEAKEVLQRLRNKKDVSGEMALLVEGLGVGENPVLEEYIIQPADLLEDDALNLKDDNHVTFFTPDDGSAWIAKPISSFPGSQSGFLSRPASVTHQGTPALVTSASFMDSTVTLMGSVTGSFVDHFHGIMPSYTRENHLEAVDDLKVDEESGDRMREASGYHSDVSDVDADLTSPLLSSPLFSGRNSEPWDDTDLHRGDSFKSNRAVGASTAPPEGVVGSLGSVGVGGGWYLAFQWTGPEGTEGKREHGSYKRVYLYQEPQMAATGMGSSYSLPLPRFGSTVGEVESIPAAAIVSWPSQYGKGIVADKPVGPALLHPAETATKGPAWSELLEGGVKQALIVGVTLQILEQFGGISAVLSFTPKILQESGAEVLLSQMGIGSDSASILASAATSLVSIPFIVLSMRLMDVAGRRKILLHTLPVLVLTLLCLIIINLVPTSEAVFATVSVLSVVVLLLFCFITWIFVYFKVPETKGLPLEIIVEFFALSAAEKKKSASTTENEGEV</sequence>
<feature type="transmembrane region" description="Helical" evidence="8">
    <location>
        <begin position="626"/>
        <end position="647"/>
    </location>
</feature>
<evidence type="ECO:0000313" key="11">
    <source>
        <dbReference type="Proteomes" id="UP000886520"/>
    </source>
</evidence>
<evidence type="ECO:0000259" key="9">
    <source>
        <dbReference type="PROSITE" id="PS50850"/>
    </source>
</evidence>
<feature type="transmembrane region" description="Helical" evidence="8">
    <location>
        <begin position="58"/>
        <end position="77"/>
    </location>
</feature>
<dbReference type="PROSITE" id="PS00217">
    <property type="entry name" value="SUGAR_TRANSPORT_2"/>
    <property type="match status" value="1"/>
</dbReference>
<feature type="transmembrane region" description="Helical" evidence="8">
    <location>
        <begin position="653"/>
        <end position="678"/>
    </location>
</feature>
<evidence type="ECO:0000256" key="7">
    <source>
        <dbReference type="SAM" id="MobiDB-lite"/>
    </source>
</evidence>
<dbReference type="PROSITE" id="PS00216">
    <property type="entry name" value="SUGAR_TRANSPORT_1"/>
    <property type="match status" value="1"/>
</dbReference>
<dbReference type="PROSITE" id="PS50850">
    <property type="entry name" value="MFS"/>
    <property type="match status" value="1"/>
</dbReference>
<feature type="transmembrane region" description="Helical" evidence="8">
    <location>
        <begin position="89"/>
        <end position="106"/>
    </location>
</feature>
<comment type="similarity">
    <text evidence="2">Belongs to the major facilitator superfamily. Sugar transporter (TC 2.A.1.1) family.</text>
</comment>
<dbReference type="OrthoDB" id="6339427at2759"/>
<keyword evidence="3" id="KW-0813">Transport</keyword>
<dbReference type="InterPro" id="IPR005829">
    <property type="entry name" value="Sugar_transporter_CS"/>
</dbReference>
<evidence type="ECO:0000256" key="3">
    <source>
        <dbReference type="ARBA" id="ARBA00022448"/>
    </source>
</evidence>
<dbReference type="AlphaFoldDB" id="A0A9D4UQD9"/>
<evidence type="ECO:0000256" key="4">
    <source>
        <dbReference type="ARBA" id="ARBA00022692"/>
    </source>
</evidence>